<gene>
    <name evidence="2" type="ORF">WMO41_10030</name>
</gene>
<sequence length="381" mass="44803">DGSKFEANANKYSWVWKKATEKSRYHLFEKITSLFQEINLELQYTGIKFSINTEYSPEYLKEAASKYVEIWQLDETTFVAGKGHRKSVQQRHYEKLQEYLSKLNEYVEKIQICGDGRNSYSKTDHSATFMRIKKDYMGNDQLLPAYNVQVGVADEYIAVVDMNQYRSDMDCFIPLMNKFHDIYGFYPKYPVADAGYGSYNNYIFCEQNGLEKYMKFPMFKKETTDRNYHEDPFRAVNFKIDRDGKMWCPNGKGFHLQYRKAIKGNAYGREEEIYQCEDCSGCPYAEKCKKGEGNRTVRVNQELTKMHQEVIQNLESIQGALLRMNRSIQAEGTFGIIKNDRWYKRIVRRGIKTVQLEVYLVSLGHNLYKFHNKQMKIKSAA</sequence>
<keyword evidence="3" id="KW-1185">Reference proteome</keyword>
<dbReference type="PANTHER" id="PTHR33408">
    <property type="entry name" value="TRANSPOSASE"/>
    <property type="match status" value="1"/>
</dbReference>
<dbReference type="PANTHER" id="PTHR33408:SF2">
    <property type="entry name" value="TRANSPOSASE DDE DOMAIN-CONTAINING PROTEIN"/>
    <property type="match status" value="1"/>
</dbReference>
<evidence type="ECO:0000313" key="2">
    <source>
        <dbReference type="EMBL" id="MEQ2563492.1"/>
    </source>
</evidence>
<reference evidence="2 3" key="1">
    <citation type="submission" date="2024-03" db="EMBL/GenBank/DDBJ databases">
        <title>Human intestinal bacterial collection.</title>
        <authorList>
            <person name="Pauvert C."/>
            <person name="Hitch T.C.A."/>
            <person name="Clavel T."/>
        </authorList>
    </citation>
    <scope>NUCLEOTIDE SEQUENCE [LARGE SCALE GENOMIC DNA]</scope>
    <source>
        <strain evidence="2 3">CLA-AP-H27</strain>
    </source>
</reference>
<evidence type="ECO:0000259" key="1">
    <source>
        <dbReference type="Pfam" id="PF13751"/>
    </source>
</evidence>
<proteinExistence type="predicted"/>
<dbReference type="EMBL" id="JBBMFJ010000019">
    <property type="protein sequence ID" value="MEQ2563492.1"/>
    <property type="molecule type" value="Genomic_DNA"/>
</dbReference>
<feature type="domain" description="Transposase DDE" evidence="1">
    <location>
        <begin position="248"/>
        <end position="371"/>
    </location>
</feature>
<dbReference type="InterPro" id="IPR025668">
    <property type="entry name" value="Tnp_DDE_dom"/>
</dbReference>
<dbReference type="Pfam" id="PF13751">
    <property type="entry name" value="DDE_Tnp_1_6"/>
    <property type="match status" value="1"/>
</dbReference>
<comment type="caution">
    <text evidence="2">The sequence shown here is derived from an EMBL/GenBank/DDBJ whole genome shotgun (WGS) entry which is preliminary data.</text>
</comment>
<protein>
    <submittedName>
        <fullName evidence="2">Transposase</fullName>
    </submittedName>
</protein>
<organism evidence="2 3">
    <name type="scientific">Ventrimonas faecis</name>
    <dbReference type="NCBI Taxonomy" id="3133170"/>
    <lineage>
        <taxon>Bacteria</taxon>
        <taxon>Bacillati</taxon>
        <taxon>Bacillota</taxon>
        <taxon>Clostridia</taxon>
        <taxon>Lachnospirales</taxon>
        <taxon>Lachnospiraceae</taxon>
        <taxon>Ventrimonas</taxon>
    </lineage>
</organism>
<name>A0ABV1HNT7_9FIRM</name>
<dbReference type="RefSeq" id="WP_349229626.1">
    <property type="nucleotide sequence ID" value="NZ_JBBMFJ010000019.1"/>
</dbReference>
<accession>A0ABV1HNT7</accession>
<evidence type="ECO:0000313" key="3">
    <source>
        <dbReference type="Proteomes" id="UP001437460"/>
    </source>
</evidence>
<dbReference type="Proteomes" id="UP001437460">
    <property type="component" value="Unassembled WGS sequence"/>
</dbReference>
<feature type="non-terminal residue" evidence="2">
    <location>
        <position position="1"/>
    </location>
</feature>